<dbReference type="SMART" id="SM00054">
    <property type="entry name" value="EFh"/>
    <property type="match status" value="1"/>
</dbReference>
<keyword evidence="2" id="KW-0732">Signal</keyword>
<dbReference type="PROSITE" id="PS50222">
    <property type="entry name" value="EF_HAND_2"/>
    <property type="match status" value="1"/>
</dbReference>
<dbReference type="RefSeq" id="WP_332079426.1">
    <property type="nucleotide sequence ID" value="NZ_JAZHBM010000003.1"/>
</dbReference>
<feature type="domain" description="EF-hand" evidence="3">
    <location>
        <begin position="84"/>
        <end position="119"/>
    </location>
</feature>
<feature type="region of interest" description="Disordered" evidence="1">
    <location>
        <begin position="27"/>
        <end position="46"/>
    </location>
</feature>
<proteinExistence type="predicted"/>
<dbReference type="PROSITE" id="PS00018">
    <property type="entry name" value="EF_HAND_1"/>
    <property type="match status" value="1"/>
</dbReference>
<comment type="caution">
    <text evidence="4">The sequence shown here is derived from an EMBL/GenBank/DDBJ whole genome shotgun (WGS) entry which is preliminary data.</text>
</comment>
<sequence>MKNARKPLTAMIALGVALAMPMAFAQDPTASTTQAPPTTDAATTTTQDYAQDATAEAPQAQQGQVTWADLDTDGDGKLSQAEAAGLEGLAQVFSEVDADGDGFITPEEYRDFVNRQAAGAGAAEE</sequence>
<dbReference type="Proteomes" id="UP001358324">
    <property type="component" value="Unassembled WGS sequence"/>
</dbReference>
<gene>
    <name evidence="4" type="ORF">V3391_16005</name>
</gene>
<protein>
    <submittedName>
        <fullName evidence="4">EF-hand domain-containing protein</fullName>
    </submittedName>
</protein>
<keyword evidence="5" id="KW-1185">Reference proteome</keyword>
<dbReference type="EMBL" id="JAZHBM010000003">
    <property type="protein sequence ID" value="MEF3083722.1"/>
    <property type="molecule type" value="Genomic_DNA"/>
</dbReference>
<evidence type="ECO:0000256" key="2">
    <source>
        <dbReference type="SAM" id="SignalP"/>
    </source>
</evidence>
<dbReference type="SUPFAM" id="SSF47473">
    <property type="entry name" value="EF-hand"/>
    <property type="match status" value="1"/>
</dbReference>
<dbReference type="Gene3D" id="1.10.238.10">
    <property type="entry name" value="EF-hand"/>
    <property type="match status" value="1"/>
</dbReference>
<dbReference type="InterPro" id="IPR011992">
    <property type="entry name" value="EF-hand-dom_pair"/>
</dbReference>
<evidence type="ECO:0000259" key="3">
    <source>
        <dbReference type="PROSITE" id="PS50222"/>
    </source>
</evidence>
<evidence type="ECO:0000313" key="5">
    <source>
        <dbReference type="Proteomes" id="UP001358324"/>
    </source>
</evidence>
<dbReference type="CDD" id="cd00051">
    <property type="entry name" value="EFh"/>
    <property type="match status" value="1"/>
</dbReference>
<dbReference type="InterPro" id="IPR018247">
    <property type="entry name" value="EF_Hand_1_Ca_BS"/>
</dbReference>
<dbReference type="InterPro" id="IPR002048">
    <property type="entry name" value="EF_hand_dom"/>
</dbReference>
<feature type="signal peptide" evidence="2">
    <location>
        <begin position="1"/>
        <end position="25"/>
    </location>
</feature>
<evidence type="ECO:0000313" key="4">
    <source>
        <dbReference type="EMBL" id="MEF3083722.1"/>
    </source>
</evidence>
<name>A0ABU7WJ25_9GAMM</name>
<reference evidence="4 5" key="1">
    <citation type="submission" date="2024-01" db="EMBL/GenBank/DDBJ databases">
        <title>Novel species of the genus Luteimonas isolated from rivers.</title>
        <authorList>
            <person name="Lu H."/>
        </authorList>
    </citation>
    <scope>NUCLEOTIDE SEQUENCE [LARGE SCALE GENOMIC DNA]</scope>
    <source>
        <strain evidence="4 5">SMYT11W</strain>
    </source>
</reference>
<organism evidence="4 5">
    <name type="scientific">Luteimonas flava</name>
    <dbReference type="NCBI Taxonomy" id="3115822"/>
    <lineage>
        <taxon>Bacteria</taxon>
        <taxon>Pseudomonadati</taxon>
        <taxon>Pseudomonadota</taxon>
        <taxon>Gammaproteobacteria</taxon>
        <taxon>Lysobacterales</taxon>
        <taxon>Lysobacteraceae</taxon>
        <taxon>Luteimonas</taxon>
    </lineage>
</organism>
<accession>A0ABU7WJ25</accession>
<dbReference type="Pfam" id="PF13202">
    <property type="entry name" value="EF-hand_5"/>
    <property type="match status" value="2"/>
</dbReference>
<evidence type="ECO:0000256" key="1">
    <source>
        <dbReference type="SAM" id="MobiDB-lite"/>
    </source>
</evidence>
<feature type="chain" id="PRO_5046041430" evidence="2">
    <location>
        <begin position="26"/>
        <end position="125"/>
    </location>
</feature>